<protein>
    <submittedName>
        <fullName evidence="1">Uncharacterized protein</fullName>
    </submittedName>
</protein>
<keyword evidence="2" id="KW-1185">Reference proteome</keyword>
<dbReference type="EMBL" id="RSCE01000015">
    <property type="protein sequence ID" value="RSH77626.1"/>
    <property type="molecule type" value="Genomic_DNA"/>
</dbReference>
<sequence>MTIQVHHGPSGALECPDGSEALCLDRLAHSHQPPSPAPSNALAIPSLQILRLSMLPGGAPGAAMPTRAEILAALASLQAQQQAAAGPNHVSVILSPAELERYGHQAARMFRRRRELVAVDAARAQAMGYDPVPDLIGTDMLSATRHASALEQYGAEGCLRRWPPCEECIENGCNACYSDLSSTSKKCCGCRCRRGHHVCSLSRPAQH</sequence>
<proteinExistence type="predicted"/>
<evidence type="ECO:0000313" key="2">
    <source>
        <dbReference type="Proteomes" id="UP000279236"/>
    </source>
</evidence>
<reference evidence="1 2" key="1">
    <citation type="submission" date="2018-11" db="EMBL/GenBank/DDBJ databases">
        <title>Genome sequence of Apiotrichum porosum DSM 27194.</title>
        <authorList>
            <person name="Aliyu H."/>
            <person name="Gorte O."/>
            <person name="Ochsenreither K."/>
        </authorList>
    </citation>
    <scope>NUCLEOTIDE SEQUENCE [LARGE SCALE GENOMIC DNA]</scope>
    <source>
        <strain evidence="1 2">DSM 27194</strain>
    </source>
</reference>
<accession>A0A427XFM7</accession>
<name>A0A427XFM7_9TREE</name>
<dbReference type="GeneID" id="39587729"/>
<dbReference type="AlphaFoldDB" id="A0A427XFM7"/>
<dbReference type="Proteomes" id="UP000279236">
    <property type="component" value="Unassembled WGS sequence"/>
</dbReference>
<comment type="caution">
    <text evidence="1">The sequence shown here is derived from an EMBL/GenBank/DDBJ whole genome shotgun (WGS) entry which is preliminary data.</text>
</comment>
<evidence type="ECO:0000313" key="1">
    <source>
        <dbReference type="EMBL" id="RSH77626.1"/>
    </source>
</evidence>
<dbReference type="RefSeq" id="XP_028472773.1">
    <property type="nucleotide sequence ID" value="XM_028618885.1"/>
</dbReference>
<organism evidence="1 2">
    <name type="scientific">Apiotrichum porosum</name>
    <dbReference type="NCBI Taxonomy" id="105984"/>
    <lineage>
        <taxon>Eukaryota</taxon>
        <taxon>Fungi</taxon>
        <taxon>Dikarya</taxon>
        <taxon>Basidiomycota</taxon>
        <taxon>Agaricomycotina</taxon>
        <taxon>Tremellomycetes</taxon>
        <taxon>Trichosporonales</taxon>
        <taxon>Trichosporonaceae</taxon>
        <taxon>Apiotrichum</taxon>
    </lineage>
</organism>
<gene>
    <name evidence="1" type="ORF">EHS24_003186</name>
</gene>